<evidence type="ECO:0000256" key="13">
    <source>
        <dbReference type="SAM" id="Phobius"/>
    </source>
</evidence>
<evidence type="ECO:0000313" key="14">
    <source>
        <dbReference type="EnsemblMetazoa" id="XP_024084071.1"/>
    </source>
</evidence>
<evidence type="ECO:0000256" key="5">
    <source>
        <dbReference type="ARBA" id="ARBA00022692"/>
    </source>
</evidence>
<protein>
    <recommendedName>
        <fullName evidence="16">Pickpocket</fullName>
    </recommendedName>
</protein>
<evidence type="ECO:0000256" key="4">
    <source>
        <dbReference type="ARBA" id="ARBA00022461"/>
    </source>
</evidence>
<dbReference type="OMA" id="CIINCRI"/>
<keyword evidence="9 13" id="KW-0472">Membrane</keyword>
<evidence type="ECO:0000256" key="9">
    <source>
        <dbReference type="ARBA" id="ARBA00023136"/>
    </source>
</evidence>
<dbReference type="OrthoDB" id="8188903at2759"/>
<evidence type="ECO:0000256" key="6">
    <source>
        <dbReference type="ARBA" id="ARBA00022989"/>
    </source>
</evidence>
<evidence type="ECO:0000256" key="8">
    <source>
        <dbReference type="ARBA" id="ARBA00023065"/>
    </source>
</evidence>
<dbReference type="InterPro" id="IPR001873">
    <property type="entry name" value="ENaC"/>
</dbReference>
<dbReference type="GO" id="GO:0015280">
    <property type="term" value="F:ligand-gated sodium channel activity"/>
    <property type="evidence" value="ECO:0007669"/>
    <property type="project" value="TreeGrafter"/>
</dbReference>
<evidence type="ECO:0000256" key="10">
    <source>
        <dbReference type="ARBA" id="ARBA00023201"/>
    </source>
</evidence>
<keyword evidence="8 12" id="KW-0406">Ion transport</keyword>
<keyword evidence="6 13" id="KW-1133">Transmembrane helix</keyword>
<dbReference type="PANTHER" id="PTHR11690">
    <property type="entry name" value="AMILORIDE-SENSITIVE SODIUM CHANNEL-RELATED"/>
    <property type="match status" value="1"/>
</dbReference>
<dbReference type="GeneID" id="106666029"/>
<dbReference type="EnsemblMetazoa" id="XM_024228303.1">
    <property type="protein sequence ID" value="XP_024084071.1"/>
    <property type="gene ID" value="LOC106666029"/>
</dbReference>
<sequence length="448" mass="50990">MNMKGRLLFFLKNSNIHGLKYTVEDIGWTQRLFWILSCTLAAIYMVVWCRASWQRFKYKPVDVVQETSYLHWNSSFPAISVCESDADIGAVAELADKLYGKDHDPDLETFLRDIVYFEGNCYSCQNLCEKTLNCTDNFEDMLNKSRLPCQKLLRDCTWNGQPLECCKAFRLLATETGPCFTMNSIHTQRSEIRKMSLNMVTGPGILNFQTTRDVVVYIHSEEDVPFLNHPLQEKELVILGTKICLTFQMAEVNNDPALYRIPINIRKCKFPKEGGLAMYDHYSYSACVVECRAAAQLDLCTCVHHFMPKLKNDTRNTCGISGLECLTRFSRRLGTLKTPESSIDGLTCNCPSSCNELDTIIVSKSAQGNPADFSDITIKMESLPKSRFKRFVSLTNLEFAVYLGGILGLNFGASLLSIVETVYFIFIRRMDDQETQTIQKTDPRTDET</sequence>
<keyword evidence="10 12" id="KW-0739">Sodium transport</keyword>
<dbReference type="PANTHER" id="PTHR11690:SF175">
    <property type="entry name" value="PICKPOCKET 13-RELATED"/>
    <property type="match status" value="1"/>
</dbReference>
<keyword evidence="11 12" id="KW-0407">Ion channel</keyword>
<evidence type="ECO:0000256" key="7">
    <source>
        <dbReference type="ARBA" id="ARBA00023053"/>
    </source>
</evidence>
<keyword evidence="3 12" id="KW-0813">Transport</keyword>
<dbReference type="RefSeq" id="XP_024084071.1">
    <property type="nucleotide sequence ID" value="XM_024228303.1"/>
</dbReference>
<keyword evidence="15" id="KW-1185">Reference proteome</keyword>
<accession>A0A8I6SRU1</accession>
<evidence type="ECO:0000256" key="3">
    <source>
        <dbReference type="ARBA" id="ARBA00022448"/>
    </source>
</evidence>
<comment type="similarity">
    <text evidence="2 12">Belongs to the amiloride-sensitive sodium channel (TC 1.A.6) family.</text>
</comment>
<dbReference type="Gene3D" id="2.60.470.10">
    <property type="entry name" value="Acid-sensing ion channels like domains"/>
    <property type="match status" value="1"/>
</dbReference>
<keyword evidence="4 12" id="KW-0894">Sodium channel</keyword>
<evidence type="ECO:0000256" key="12">
    <source>
        <dbReference type="RuleBase" id="RU000679"/>
    </source>
</evidence>
<organism evidence="14 15">
    <name type="scientific">Cimex lectularius</name>
    <name type="common">Bed bug</name>
    <name type="synonym">Acanthia lectularia</name>
    <dbReference type="NCBI Taxonomy" id="79782"/>
    <lineage>
        <taxon>Eukaryota</taxon>
        <taxon>Metazoa</taxon>
        <taxon>Ecdysozoa</taxon>
        <taxon>Arthropoda</taxon>
        <taxon>Hexapoda</taxon>
        <taxon>Insecta</taxon>
        <taxon>Pterygota</taxon>
        <taxon>Neoptera</taxon>
        <taxon>Paraneoptera</taxon>
        <taxon>Hemiptera</taxon>
        <taxon>Heteroptera</taxon>
        <taxon>Panheteroptera</taxon>
        <taxon>Cimicomorpha</taxon>
        <taxon>Cimicidae</taxon>
        <taxon>Cimex</taxon>
    </lineage>
</organism>
<dbReference type="GO" id="GO:0005886">
    <property type="term" value="C:plasma membrane"/>
    <property type="evidence" value="ECO:0007669"/>
    <property type="project" value="TreeGrafter"/>
</dbReference>
<evidence type="ECO:0000256" key="2">
    <source>
        <dbReference type="ARBA" id="ARBA00007193"/>
    </source>
</evidence>
<dbReference type="KEGG" id="clec:106666029"/>
<name>A0A8I6SRU1_CIMLE</name>
<proteinExistence type="inferred from homology"/>
<dbReference type="AlphaFoldDB" id="A0A8I6SRU1"/>
<dbReference type="Proteomes" id="UP000494040">
    <property type="component" value="Unassembled WGS sequence"/>
</dbReference>
<keyword evidence="7" id="KW-0915">Sodium</keyword>
<dbReference type="Pfam" id="PF00858">
    <property type="entry name" value="ASC"/>
    <property type="match status" value="1"/>
</dbReference>
<evidence type="ECO:0000313" key="15">
    <source>
        <dbReference type="Proteomes" id="UP000494040"/>
    </source>
</evidence>
<keyword evidence="5 12" id="KW-0812">Transmembrane</keyword>
<feature type="transmembrane region" description="Helical" evidence="13">
    <location>
        <begin position="399"/>
        <end position="426"/>
    </location>
</feature>
<evidence type="ECO:0000256" key="11">
    <source>
        <dbReference type="ARBA" id="ARBA00023303"/>
    </source>
</evidence>
<reference evidence="14" key="1">
    <citation type="submission" date="2022-01" db="UniProtKB">
        <authorList>
            <consortium name="EnsemblMetazoa"/>
        </authorList>
    </citation>
    <scope>IDENTIFICATION</scope>
</reference>
<evidence type="ECO:0000256" key="1">
    <source>
        <dbReference type="ARBA" id="ARBA00004141"/>
    </source>
</evidence>
<evidence type="ECO:0008006" key="16">
    <source>
        <dbReference type="Google" id="ProtNLM"/>
    </source>
</evidence>
<comment type="subcellular location">
    <subcellularLocation>
        <location evidence="1">Membrane</location>
        <topology evidence="1">Multi-pass membrane protein</topology>
    </subcellularLocation>
</comment>